<evidence type="ECO:0000313" key="1">
    <source>
        <dbReference type="EMBL" id="KAF8664656.1"/>
    </source>
</evidence>
<dbReference type="Proteomes" id="UP000636709">
    <property type="component" value="Unassembled WGS sequence"/>
</dbReference>
<sequence>MNLFLVTGKAIFLPWSTILKRLESYWTNWEKVAGRAAPENLKVYGYV</sequence>
<keyword evidence="2" id="KW-1185">Reference proteome</keyword>
<reference evidence="1" key="1">
    <citation type="submission" date="2020-07" db="EMBL/GenBank/DDBJ databases">
        <title>Genome sequence and genetic diversity analysis of an under-domesticated orphan crop, white fonio (Digitaria exilis).</title>
        <authorList>
            <person name="Bennetzen J.L."/>
            <person name="Chen S."/>
            <person name="Ma X."/>
            <person name="Wang X."/>
            <person name="Yssel A.E.J."/>
            <person name="Chaluvadi S.R."/>
            <person name="Johnson M."/>
            <person name="Gangashetty P."/>
            <person name="Hamidou F."/>
            <person name="Sanogo M.D."/>
            <person name="Zwaenepoel A."/>
            <person name="Wallace J."/>
            <person name="Van De Peer Y."/>
            <person name="Van Deynze A."/>
        </authorList>
    </citation>
    <scope>NUCLEOTIDE SEQUENCE</scope>
    <source>
        <tissue evidence="1">Leaves</tissue>
    </source>
</reference>
<evidence type="ECO:0000313" key="2">
    <source>
        <dbReference type="Proteomes" id="UP000636709"/>
    </source>
</evidence>
<proteinExistence type="predicted"/>
<name>A0A835E2H0_9POAL</name>
<organism evidence="1 2">
    <name type="scientific">Digitaria exilis</name>
    <dbReference type="NCBI Taxonomy" id="1010633"/>
    <lineage>
        <taxon>Eukaryota</taxon>
        <taxon>Viridiplantae</taxon>
        <taxon>Streptophyta</taxon>
        <taxon>Embryophyta</taxon>
        <taxon>Tracheophyta</taxon>
        <taxon>Spermatophyta</taxon>
        <taxon>Magnoliopsida</taxon>
        <taxon>Liliopsida</taxon>
        <taxon>Poales</taxon>
        <taxon>Poaceae</taxon>
        <taxon>PACMAD clade</taxon>
        <taxon>Panicoideae</taxon>
        <taxon>Panicodae</taxon>
        <taxon>Paniceae</taxon>
        <taxon>Anthephorinae</taxon>
        <taxon>Digitaria</taxon>
    </lineage>
</organism>
<comment type="caution">
    <text evidence="1">The sequence shown here is derived from an EMBL/GenBank/DDBJ whole genome shotgun (WGS) entry which is preliminary data.</text>
</comment>
<accession>A0A835E2H0</accession>
<protein>
    <submittedName>
        <fullName evidence="1">Uncharacterized protein</fullName>
    </submittedName>
</protein>
<dbReference type="EMBL" id="JACEFO010002347">
    <property type="protein sequence ID" value="KAF8664656.1"/>
    <property type="molecule type" value="Genomic_DNA"/>
</dbReference>
<gene>
    <name evidence="1" type="ORF">HU200_054365</name>
</gene>
<dbReference type="AlphaFoldDB" id="A0A835E2H0"/>